<feature type="transmembrane region" description="Helical" evidence="1">
    <location>
        <begin position="503"/>
        <end position="528"/>
    </location>
</feature>
<dbReference type="InterPro" id="IPR010656">
    <property type="entry name" value="DctM"/>
</dbReference>
<dbReference type="Pfam" id="PF06808">
    <property type="entry name" value="DctM"/>
    <property type="match status" value="1"/>
</dbReference>
<keyword evidence="1" id="KW-0472">Membrane</keyword>
<feature type="transmembrane region" description="Helical" evidence="1">
    <location>
        <begin position="111"/>
        <end position="132"/>
    </location>
</feature>
<reference evidence="3 4" key="1">
    <citation type="submission" date="2022-01" db="EMBL/GenBank/DDBJ databases">
        <title>Dethiosulfovibrio faecalis sp. nov., a novel proteolytic, non-sulfur-reducing bacterium isolated from a marine aquaculture solid waste bioreactor.</title>
        <authorList>
            <person name="Grabowski S."/>
            <person name="Apolinario E."/>
            <person name="Schneider N."/>
            <person name="Marshall C.W."/>
            <person name="Sowers K.R."/>
        </authorList>
    </citation>
    <scope>NUCLEOTIDE SEQUENCE [LARGE SCALE GENOMIC DNA]</scope>
    <source>
        <strain evidence="3 4">DSM 12537</strain>
    </source>
</reference>
<keyword evidence="1" id="KW-0812">Transmembrane</keyword>
<feature type="transmembrane region" description="Helical" evidence="1">
    <location>
        <begin position="311"/>
        <end position="332"/>
    </location>
</feature>
<feature type="transmembrane region" description="Helical" evidence="1">
    <location>
        <begin position="29"/>
        <end position="50"/>
    </location>
</feature>
<evidence type="ECO:0000313" key="3">
    <source>
        <dbReference type="EMBL" id="MCF4142290.1"/>
    </source>
</evidence>
<accession>A0ABS9EMA7</accession>
<feature type="transmembrane region" description="Helical" evidence="1">
    <location>
        <begin position="378"/>
        <end position="397"/>
    </location>
</feature>
<keyword evidence="4" id="KW-1185">Reference proteome</keyword>
<feature type="transmembrane region" description="Helical" evidence="1">
    <location>
        <begin position="88"/>
        <end position="105"/>
    </location>
</feature>
<sequence>MFFRKKTAEPNLAELENEGLPRRDLTGKWGAFVCVIGILMSLFHIYCLILSPVTPWILYCGHIGFGFVLTLSLYCGSRGSKRDVISPLDLALMLAGVLCSIYLVVEMDELVYRIGIAPTKMDLVVSVVMIGLVLEITRRTCGNILPCIAIVFILYTHYGSYIPGLLGHRGYSWSRMLSYMVGMDAMFSVPLGASATMVFLFVVFGAFLNASGSGKLFIDLALSLSGARRGGPAKVAILSSALFGTVSGNSVANVVSTGAFTIPMMKSTGYRPVFAAAVEATASTGGQLTPPILGSAAFIMAQLVGVPYMDIIVASIIPALLYFYTVFLMVDLEAVKYGLSGMEKEKLPVFREVALKRGYLLLPLLVLIYVLSVLNASPIRAAMWGIITAILVTYVRWIDRMTPKDILMALSKGAQSSCSIIASCATAGIVVGALNMTGAGLKLASTIVSMSGGILIFGLFLTMVTSIILGMGLPTTASYLICAAVAAPALVQQGVAPLGAHMFVFYFACISAITPPVALAAFAGAGIAKAKPMDVAFTACKIGISAFIIPFMFIYGPALLGVGGFAKVSYTLVSALIGVSILCFSLQGRCFSIPLSKVECVVLFPASLPVIFPGTMTDIAGLILSAAVLTFAYGRYRRKGNDGR</sequence>
<feature type="transmembrane region" description="Helical" evidence="1">
    <location>
        <begin position="186"/>
        <end position="208"/>
    </location>
</feature>
<keyword evidence="1" id="KW-1133">Transmembrane helix</keyword>
<proteinExistence type="predicted"/>
<feature type="transmembrane region" description="Helical" evidence="1">
    <location>
        <begin position="56"/>
        <end position="76"/>
    </location>
</feature>
<feature type="transmembrane region" description="Helical" evidence="1">
    <location>
        <begin position="144"/>
        <end position="166"/>
    </location>
</feature>
<organism evidence="3 4">
    <name type="scientific">Dethiosulfovibrio marinus</name>
    <dbReference type="NCBI Taxonomy" id="133532"/>
    <lineage>
        <taxon>Bacteria</taxon>
        <taxon>Thermotogati</taxon>
        <taxon>Synergistota</taxon>
        <taxon>Synergistia</taxon>
        <taxon>Synergistales</taxon>
        <taxon>Dethiosulfovibrionaceae</taxon>
        <taxon>Dethiosulfovibrio</taxon>
    </lineage>
</organism>
<evidence type="ECO:0000259" key="2">
    <source>
        <dbReference type="Pfam" id="PF06808"/>
    </source>
</evidence>
<feature type="transmembrane region" description="Helical" evidence="1">
    <location>
        <begin position="619"/>
        <end position="636"/>
    </location>
</feature>
<protein>
    <submittedName>
        <fullName evidence="3">TRAP transporter permease</fullName>
    </submittedName>
</protein>
<name>A0ABS9EMA7_9BACT</name>
<evidence type="ECO:0000256" key="1">
    <source>
        <dbReference type="SAM" id="Phobius"/>
    </source>
</evidence>
<dbReference type="Proteomes" id="UP001200430">
    <property type="component" value="Unassembled WGS sequence"/>
</dbReference>
<dbReference type="NCBIfam" id="TIGR02123">
    <property type="entry name" value="TRAP_fused"/>
    <property type="match status" value="1"/>
</dbReference>
<feature type="domain" description="TRAP C4-dicarboxylate transport system permease DctM subunit" evidence="2">
    <location>
        <begin position="129"/>
        <end position="562"/>
    </location>
</feature>
<dbReference type="EMBL" id="JAKGUD010000004">
    <property type="protein sequence ID" value="MCF4142290.1"/>
    <property type="molecule type" value="Genomic_DNA"/>
</dbReference>
<feature type="transmembrane region" description="Helical" evidence="1">
    <location>
        <begin position="353"/>
        <end position="372"/>
    </location>
</feature>
<dbReference type="RefSeq" id="WP_236099044.1">
    <property type="nucleotide sequence ID" value="NZ_JAKGUD010000004.1"/>
</dbReference>
<feature type="transmembrane region" description="Helical" evidence="1">
    <location>
        <begin position="535"/>
        <end position="556"/>
    </location>
</feature>
<comment type="caution">
    <text evidence="3">The sequence shown here is derived from an EMBL/GenBank/DDBJ whole genome shotgun (WGS) entry which is preliminary data.</text>
</comment>
<feature type="transmembrane region" description="Helical" evidence="1">
    <location>
        <begin position="568"/>
        <end position="586"/>
    </location>
</feature>
<dbReference type="InterPro" id="IPR011853">
    <property type="entry name" value="TRAP_DctM-Dct_fused"/>
</dbReference>
<evidence type="ECO:0000313" key="4">
    <source>
        <dbReference type="Proteomes" id="UP001200430"/>
    </source>
</evidence>
<feature type="transmembrane region" description="Helical" evidence="1">
    <location>
        <begin position="418"/>
        <end position="437"/>
    </location>
</feature>
<gene>
    <name evidence="3" type="ORF">L2W38_05640</name>
</gene>
<dbReference type="PANTHER" id="PTHR43849:SF2">
    <property type="entry name" value="BLL3936 PROTEIN"/>
    <property type="match status" value="1"/>
</dbReference>
<dbReference type="PANTHER" id="PTHR43849">
    <property type="entry name" value="BLL3936 PROTEIN"/>
    <property type="match status" value="1"/>
</dbReference>